<dbReference type="GO" id="GO:0004672">
    <property type="term" value="F:protein kinase activity"/>
    <property type="evidence" value="ECO:0007669"/>
    <property type="project" value="InterPro"/>
</dbReference>
<dbReference type="InterPro" id="IPR011009">
    <property type="entry name" value="Kinase-like_dom_sf"/>
</dbReference>
<evidence type="ECO:0000259" key="2">
    <source>
        <dbReference type="PROSITE" id="PS50011"/>
    </source>
</evidence>
<organism evidence="3">
    <name type="scientific">Bionectria ochroleuca</name>
    <name type="common">Gliocladium roseum</name>
    <dbReference type="NCBI Taxonomy" id="29856"/>
    <lineage>
        <taxon>Eukaryota</taxon>
        <taxon>Fungi</taxon>
        <taxon>Dikarya</taxon>
        <taxon>Ascomycota</taxon>
        <taxon>Pezizomycotina</taxon>
        <taxon>Sordariomycetes</taxon>
        <taxon>Hypocreomycetidae</taxon>
        <taxon>Hypocreales</taxon>
        <taxon>Bionectriaceae</taxon>
        <taxon>Clonostachys</taxon>
    </lineage>
</organism>
<feature type="compositionally biased region" description="Polar residues" evidence="1">
    <location>
        <begin position="37"/>
        <end position="47"/>
    </location>
</feature>
<feature type="region of interest" description="Disordered" evidence="1">
    <location>
        <begin position="1"/>
        <end position="50"/>
    </location>
</feature>
<proteinExistence type="predicted"/>
<dbReference type="GO" id="GO:0005524">
    <property type="term" value="F:ATP binding"/>
    <property type="evidence" value="ECO:0007669"/>
    <property type="project" value="InterPro"/>
</dbReference>
<gene>
    <name evidence="3" type="ORF">BN869_000012797_1</name>
</gene>
<sequence>MEKRVTQLGQSLVRSTTIPEQPKRKVKYPLLSPRSMGETSSLRTTPRTEPGEPWKKYCKCYRALDLVGQPHIAVEQSSKATRVLVQETPVLESTRLLRTFHQLQHPNVASIIEAFTTELSLYLILEEMISLNQIMACSSPMYNAQLIAILGQIIDGLVYLNKESFSHGDVDFRSILVNRKGIIRLASLQGFPKFSIECNQKDLRGFHNITQRLIQRHLAANKHEPHLSINESIMSFETTVATTTEAGLHFQDIRRVDSFWLTKKSWGEYQIAAMVAFTDISVQRFYKRDIANFEL</sequence>
<evidence type="ECO:0000256" key="1">
    <source>
        <dbReference type="SAM" id="MobiDB-lite"/>
    </source>
</evidence>
<evidence type="ECO:0000313" key="3">
    <source>
        <dbReference type="EMBL" id="CEO56739.1"/>
    </source>
</evidence>
<dbReference type="AlphaFoldDB" id="A0A0B7KHX9"/>
<dbReference type="InterPro" id="IPR000719">
    <property type="entry name" value="Prot_kinase_dom"/>
</dbReference>
<dbReference type="PROSITE" id="PS50011">
    <property type="entry name" value="PROTEIN_KINASE_DOM"/>
    <property type="match status" value="1"/>
</dbReference>
<dbReference type="Pfam" id="PF00069">
    <property type="entry name" value="Pkinase"/>
    <property type="match status" value="1"/>
</dbReference>
<name>A0A0B7KHX9_BIOOC</name>
<protein>
    <recommendedName>
        <fullName evidence="2">Protein kinase domain-containing protein</fullName>
    </recommendedName>
</protein>
<reference evidence="3" key="1">
    <citation type="submission" date="2015-01" db="EMBL/GenBank/DDBJ databases">
        <authorList>
            <person name="Durling Mikael"/>
        </authorList>
    </citation>
    <scope>NUCLEOTIDE SEQUENCE</scope>
</reference>
<dbReference type="Gene3D" id="1.10.510.10">
    <property type="entry name" value="Transferase(Phosphotransferase) domain 1"/>
    <property type="match status" value="1"/>
</dbReference>
<feature type="domain" description="Protein kinase" evidence="2">
    <location>
        <begin position="28"/>
        <end position="295"/>
    </location>
</feature>
<dbReference type="SUPFAM" id="SSF56112">
    <property type="entry name" value="Protein kinase-like (PK-like)"/>
    <property type="match status" value="1"/>
</dbReference>
<accession>A0A0B7KHX9</accession>
<feature type="compositionally biased region" description="Polar residues" evidence="1">
    <location>
        <begin position="7"/>
        <end position="19"/>
    </location>
</feature>
<dbReference type="EMBL" id="CDPU01000073">
    <property type="protein sequence ID" value="CEO56739.1"/>
    <property type="molecule type" value="Genomic_DNA"/>
</dbReference>